<gene>
    <name evidence="4" type="ORF">G4Y79_01270</name>
</gene>
<dbReference type="RefSeq" id="WP_195171103.1">
    <property type="nucleotide sequence ID" value="NZ_CP062983.1"/>
</dbReference>
<accession>A0A7S8E9U3</accession>
<dbReference type="GO" id="GO:0006355">
    <property type="term" value="P:regulation of DNA-templated transcription"/>
    <property type="evidence" value="ECO:0007669"/>
    <property type="project" value="InterPro"/>
</dbReference>
<dbReference type="InterPro" id="IPR001789">
    <property type="entry name" value="Sig_transdc_resp-reg_receiver"/>
</dbReference>
<evidence type="ECO:0000313" key="4">
    <source>
        <dbReference type="EMBL" id="QPC83034.1"/>
    </source>
</evidence>
<dbReference type="Pfam" id="PF00072">
    <property type="entry name" value="Response_reg"/>
    <property type="match status" value="1"/>
</dbReference>
<dbReference type="GO" id="GO:0003677">
    <property type="term" value="F:DNA binding"/>
    <property type="evidence" value="ECO:0007669"/>
    <property type="project" value="UniProtKB-KW"/>
</dbReference>
<dbReference type="PROSITE" id="PS50110">
    <property type="entry name" value="RESPONSE_REGULATORY"/>
    <property type="match status" value="1"/>
</dbReference>
<keyword evidence="1" id="KW-0238">DNA-binding</keyword>
<dbReference type="KEGG" id="pmet:G4Y79_01270"/>
<evidence type="ECO:0000256" key="1">
    <source>
        <dbReference type="ARBA" id="ARBA00023125"/>
    </source>
</evidence>
<dbReference type="PANTHER" id="PTHR43214">
    <property type="entry name" value="TWO-COMPONENT RESPONSE REGULATOR"/>
    <property type="match status" value="1"/>
</dbReference>
<organism evidence="4 5">
    <name type="scientific">Phototrophicus methaneseepsis</name>
    <dbReference type="NCBI Taxonomy" id="2710758"/>
    <lineage>
        <taxon>Bacteria</taxon>
        <taxon>Bacillati</taxon>
        <taxon>Chloroflexota</taxon>
        <taxon>Candidatus Thermofontia</taxon>
        <taxon>Phototrophicales</taxon>
        <taxon>Phototrophicaceae</taxon>
        <taxon>Phototrophicus</taxon>
    </lineage>
</organism>
<dbReference type="SUPFAM" id="SSF52172">
    <property type="entry name" value="CheY-like"/>
    <property type="match status" value="1"/>
</dbReference>
<reference evidence="4 5" key="1">
    <citation type="submission" date="2020-02" db="EMBL/GenBank/DDBJ databases">
        <authorList>
            <person name="Zheng R.K."/>
            <person name="Sun C.M."/>
        </authorList>
    </citation>
    <scope>NUCLEOTIDE SEQUENCE [LARGE SCALE GENOMIC DNA]</scope>
    <source>
        <strain evidence="5">rifampicinis</strain>
    </source>
</reference>
<dbReference type="InterPro" id="IPR000792">
    <property type="entry name" value="Tscrpt_reg_LuxR_C"/>
</dbReference>
<evidence type="ECO:0000313" key="5">
    <source>
        <dbReference type="Proteomes" id="UP000594468"/>
    </source>
</evidence>
<dbReference type="SMART" id="SM00421">
    <property type="entry name" value="HTH_LUXR"/>
    <property type="match status" value="1"/>
</dbReference>
<dbReference type="GO" id="GO:0000160">
    <property type="term" value="P:phosphorelay signal transduction system"/>
    <property type="evidence" value="ECO:0007669"/>
    <property type="project" value="InterPro"/>
</dbReference>
<dbReference type="AlphaFoldDB" id="A0A7S8E9U3"/>
<proteinExistence type="predicted"/>
<evidence type="ECO:0000256" key="2">
    <source>
        <dbReference type="PROSITE-ProRule" id="PRU00169"/>
    </source>
</evidence>
<keyword evidence="5" id="KW-1185">Reference proteome</keyword>
<dbReference type="InterPro" id="IPR016032">
    <property type="entry name" value="Sig_transdc_resp-reg_C-effctor"/>
</dbReference>
<evidence type="ECO:0000259" key="3">
    <source>
        <dbReference type="PROSITE" id="PS50110"/>
    </source>
</evidence>
<dbReference type="InterPro" id="IPR039420">
    <property type="entry name" value="WalR-like"/>
</dbReference>
<dbReference type="InterPro" id="IPR011006">
    <property type="entry name" value="CheY-like_superfamily"/>
</dbReference>
<comment type="caution">
    <text evidence="2">Lacks conserved residue(s) required for the propagation of feature annotation.</text>
</comment>
<protein>
    <submittedName>
        <fullName evidence="4">Response regulator transcription factor</fullName>
    </submittedName>
</protein>
<dbReference type="Gene3D" id="3.40.50.2300">
    <property type="match status" value="1"/>
</dbReference>
<feature type="domain" description="Response regulatory" evidence="3">
    <location>
        <begin position="4"/>
        <end position="120"/>
    </location>
</feature>
<dbReference type="EMBL" id="CP062983">
    <property type="protein sequence ID" value="QPC83034.1"/>
    <property type="molecule type" value="Genomic_DNA"/>
</dbReference>
<dbReference type="SUPFAM" id="SSF46894">
    <property type="entry name" value="C-terminal effector domain of the bipartite response regulators"/>
    <property type="match status" value="1"/>
</dbReference>
<sequence length="212" mass="24098">MAIRIILADDADMMILGMRTILESDHRYTIVGTARSIGELLCVVKNESADLIIFNEWLYNTDVLSTVEKLHETVPLARLLVMGALADGLLVRDLFHVGARGYLYKGDDLCEILITAIETVMLDRLYLSPTANAEYLIAMQSPNAHEQLDTESREVLQLLAHGEHAGEISERMSIDKRRVYWVREKLRRRFGAKTNEHLIQRAAAEGFIYPRD</sequence>
<dbReference type="Proteomes" id="UP000594468">
    <property type="component" value="Chromosome"/>
</dbReference>
<name>A0A7S8E9U3_9CHLR</name>